<feature type="domain" description="Glycosyltransferase 61 catalytic" evidence="1">
    <location>
        <begin position="159"/>
        <end position="331"/>
    </location>
</feature>
<sequence>MRGQFAIFGYPNDFKLHSQMKIPYINDKPIALGEGTTNIVKQFHFNHSFSPKRSNMIYWLDIANDTFDYSISHPTGNHNWPPHFGEKGMLDFYGNFTATYTLYRDVYVNSFAEFTNETHRIFPNHYTGPEWIYKFYPGPQVASISHGVMFGHFFCAHSFGHFTHDYMFPFMMTPKEILDKATIIIPANIKYARDYMHSLGYDNQIFELDLDKWVFCYEVLIPTYPRPHNVHFGMGAQLLNLKLREAFHLEEIIPNRFVFINRFNTRLITNMYDLYSLTVMKYPDIPWEYLPDEDGNLEFYAKIYSTIKVLIIPNGSNAFKCIFMAKDTLVVLINNEMWDISNYGTLASIGIKIIVFYNKNYGRLSKKTVIDPLKFMQAMDAAYFYIKKGNFPKPIPGFSFIDYKFDFCDSCYKKPQDNAHSDKTQLS</sequence>
<keyword evidence="3" id="KW-1185">Reference proteome</keyword>
<dbReference type="Pfam" id="PF04577">
    <property type="entry name" value="Glyco_transf_61"/>
    <property type="match status" value="1"/>
</dbReference>
<evidence type="ECO:0000259" key="1">
    <source>
        <dbReference type="Pfam" id="PF04577"/>
    </source>
</evidence>
<dbReference type="Proteomes" id="UP000001542">
    <property type="component" value="Unassembled WGS sequence"/>
</dbReference>
<dbReference type="EMBL" id="DS113646">
    <property type="protein sequence ID" value="EAX99186.1"/>
    <property type="molecule type" value="Genomic_DNA"/>
</dbReference>
<dbReference type="VEuPathDB" id="TrichDB:TVAG_092420"/>
<dbReference type="KEGG" id="tva:4756991"/>
<proteinExistence type="predicted"/>
<evidence type="ECO:0000313" key="2">
    <source>
        <dbReference type="EMBL" id="EAX99186.1"/>
    </source>
</evidence>
<dbReference type="RefSeq" id="XP_001312116.1">
    <property type="nucleotide sequence ID" value="XM_001312115.1"/>
</dbReference>
<dbReference type="GO" id="GO:0016757">
    <property type="term" value="F:glycosyltransferase activity"/>
    <property type="evidence" value="ECO:0000318"/>
    <property type="project" value="GO_Central"/>
</dbReference>
<dbReference type="InParanoid" id="A2F7B8"/>
<dbReference type="InterPro" id="IPR049625">
    <property type="entry name" value="Glyco_transf_61_cat"/>
</dbReference>
<evidence type="ECO:0000313" key="3">
    <source>
        <dbReference type="Proteomes" id="UP000001542"/>
    </source>
</evidence>
<dbReference type="VEuPathDB" id="TrichDB:TVAGG3_0961970"/>
<reference evidence="2" key="2">
    <citation type="journal article" date="2007" name="Science">
        <title>Draft genome sequence of the sexually transmitted pathogen Trichomonas vaginalis.</title>
        <authorList>
            <person name="Carlton J.M."/>
            <person name="Hirt R.P."/>
            <person name="Silva J.C."/>
            <person name="Delcher A.L."/>
            <person name="Schatz M."/>
            <person name="Zhao Q."/>
            <person name="Wortman J.R."/>
            <person name="Bidwell S.L."/>
            <person name="Alsmark U.C.M."/>
            <person name="Besteiro S."/>
            <person name="Sicheritz-Ponten T."/>
            <person name="Noel C.J."/>
            <person name="Dacks J.B."/>
            <person name="Foster P.G."/>
            <person name="Simillion C."/>
            <person name="Van de Peer Y."/>
            <person name="Miranda-Saavedra D."/>
            <person name="Barton G.J."/>
            <person name="Westrop G.D."/>
            <person name="Mueller S."/>
            <person name="Dessi D."/>
            <person name="Fiori P.L."/>
            <person name="Ren Q."/>
            <person name="Paulsen I."/>
            <person name="Zhang H."/>
            <person name="Bastida-Corcuera F.D."/>
            <person name="Simoes-Barbosa A."/>
            <person name="Brown M.T."/>
            <person name="Hayes R.D."/>
            <person name="Mukherjee M."/>
            <person name="Okumura C.Y."/>
            <person name="Schneider R."/>
            <person name="Smith A.J."/>
            <person name="Vanacova S."/>
            <person name="Villalvazo M."/>
            <person name="Haas B.J."/>
            <person name="Pertea M."/>
            <person name="Feldblyum T.V."/>
            <person name="Utterback T.R."/>
            <person name="Shu C.L."/>
            <person name="Osoegawa K."/>
            <person name="de Jong P.J."/>
            <person name="Hrdy I."/>
            <person name="Horvathova L."/>
            <person name="Zubacova Z."/>
            <person name="Dolezal P."/>
            <person name="Malik S.B."/>
            <person name="Logsdon J.M. Jr."/>
            <person name="Henze K."/>
            <person name="Gupta A."/>
            <person name="Wang C.C."/>
            <person name="Dunne R.L."/>
            <person name="Upcroft J.A."/>
            <person name="Upcroft P."/>
            <person name="White O."/>
            <person name="Salzberg S.L."/>
            <person name="Tang P."/>
            <person name="Chiu C.-H."/>
            <person name="Lee Y.-S."/>
            <person name="Embley T.M."/>
            <person name="Coombs G.H."/>
            <person name="Mottram J.C."/>
            <person name="Tachezy J."/>
            <person name="Fraser-Liggett C.M."/>
            <person name="Johnson P.J."/>
        </authorList>
    </citation>
    <scope>NUCLEOTIDE SEQUENCE [LARGE SCALE GENOMIC DNA]</scope>
    <source>
        <strain evidence="2">G3</strain>
    </source>
</reference>
<dbReference type="AlphaFoldDB" id="A2F7B8"/>
<name>A2F7B8_TRIV3</name>
<reference evidence="2" key="1">
    <citation type="submission" date="2006-10" db="EMBL/GenBank/DDBJ databases">
        <authorList>
            <person name="Amadeo P."/>
            <person name="Zhao Q."/>
            <person name="Wortman J."/>
            <person name="Fraser-Liggett C."/>
            <person name="Carlton J."/>
        </authorList>
    </citation>
    <scope>NUCLEOTIDE SEQUENCE</scope>
    <source>
        <strain evidence="2">G3</strain>
    </source>
</reference>
<organism evidence="2 3">
    <name type="scientific">Trichomonas vaginalis (strain ATCC PRA-98 / G3)</name>
    <dbReference type="NCBI Taxonomy" id="412133"/>
    <lineage>
        <taxon>Eukaryota</taxon>
        <taxon>Metamonada</taxon>
        <taxon>Parabasalia</taxon>
        <taxon>Trichomonadida</taxon>
        <taxon>Trichomonadidae</taxon>
        <taxon>Trichomonas</taxon>
    </lineage>
</organism>
<protein>
    <recommendedName>
        <fullName evidence="1">Glycosyltransferase 61 catalytic domain-containing protein</fullName>
    </recommendedName>
</protein>
<accession>A2F7B8</accession>
<gene>
    <name evidence="2" type="ORF">TVAG_092420</name>
</gene>